<keyword evidence="3" id="KW-1185">Reference proteome</keyword>
<dbReference type="OrthoDB" id="47059at2759"/>
<dbReference type="Pfam" id="PF00583">
    <property type="entry name" value="Acetyltransf_1"/>
    <property type="match status" value="1"/>
</dbReference>
<name>A0A9P5CVP0_CRYP1</name>
<feature type="domain" description="N-acetyltransferase" evidence="1">
    <location>
        <begin position="195"/>
        <end position="343"/>
    </location>
</feature>
<organism evidence="2 3">
    <name type="scientific">Cryphonectria parasitica (strain ATCC 38755 / EP155)</name>
    <dbReference type="NCBI Taxonomy" id="660469"/>
    <lineage>
        <taxon>Eukaryota</taxon>
        <taxon>Fungi</taxon>
        <taxon>Dikarya</taxon>
        <taxon>Ascomycota</taxon>
        <taxon>Pezizomycotina</taxon>
        <taxon>Sordariomycetes</taxon>
        <taxon>Sordariomycetidae</taxon>
        <taxon>Diaporthales</taxon>
        <taxon>Cryphonectriaceae</taxon>
        <taxon>Cryphonectria-Endothia species complex</taxon>
        <taxon>Cryphonectria</taxon>
    </lineage>
</organism>
<proteinExistence type="predicted"/>
<accession>A0A9P5CVP0</accession>
<dbReference type="PROSITE" id="PS51186">
    <property type="entry name" value="GNAT"/>
    <property type="match status" value="1"/>
</dbReference>
<sequence>MKSRFVAAAASAGTTNHTVGPSAVLCSDRGNHIPLSKALEPHDLLVLLTPVVVPVERDSDQDPFEPLGKELARYHPRVRHVPYTAAGGITSTHVGFIKKARALVFVITGPASPGQPSQVELSNIVQTIGDRRPHVVVACCAVKDLERRAVPFPTVVQLSGYSRRELEMGAEVIFLGQSPRSSPPSADVPTQPWNVTLWDQARDVPDVCTLWNESMPSQFRLPQPILMRALQRDGYAKHFIVREPGPGPRRVLGFCATYLTYLDSQDELLVGSIAALIIRPSHRRQGIGRLLHEEAMRGFKKTRGVSRVQLGSTYPRLFYGLPVDHPEEGWFRRRGWRMDGTVPGTGQEVSDWLLSFDEWPTGGLPQIGLTFRQCQVADLQLAMEVVERVCRRDDHMCWFDQYAKLLDSPSLTDIVLGFSDEDIVATAITYTANSDNPNGDEIPWPPAISDDTGGVTCICITDVVNRDAIMVRLLDTCIRKLKLQNKNKMFVDAIKGGATGFQSIGFQRWATYKDVWMDM</sequence>
<dbReference type="CDD" id="cd04301">
    <property type="entry name" value="NAT_SF"/>
    <property type="match status" value="1"/>
</dbReference>
<dbReference type="RefSeq" id="XP_040782192.1">
    <property type="nucleotide sequence ID" value="XM_040916453.1"/>
</dbReference>
<comment type="caution">
    <text evidence="2">The sequence shown here is derived from an EMBL/GenBank/DDBJ whole genome shotgun (WGS) entry which is preliminary data.</text>
</comment>
<dbReference type="GeneID" id="63833582"/>
<dbReference type="Gene3D" id="3.40.630.30">
    <property type="match status" value="1"/>
</dbReference>
<reference evidence="2" key="1">
    <citation type="journal article" date="2020" name="Phytopathology">
        <title>Genome sequence of the chestnut blight fungus Cryphonectria parasitica EP155: A fundamental resource for an archetypical invasive plant pathogen.</title>
        <authorList>
            <person name="Crouch J.A."/>
            <person name="Dawe A."/>
            <person name="Aerts A."/>
            <person name="Barry K."/>
            <person name="Churchill A.C.L."/>
            <person name="Grimwood J."/>
            <person name="Hillman B."/>
            <person name="Milgroom M.G."/>
            <person name="Pangilinan J."/>
            <person name="Smith M."/>
            <person name="Salamov A."/>
            <person name="Schmutz J."/>
            <person name="Yadav J."/>
            <person name="Grigoriev I.V."/>
            <person name="Nuss D."/>
        </authorList>
    </citation>
    <scope>NUCLEOTIDE SEQUENCE</scope>
    <source>
        <strain evidence="2">EP155</strain>
    </source>
</reference>
<dbReference type="EMBL" id="MU032344">
    <property type="protein sequence ID" value="KAF3771231.1"/>
    <property type="molecule type" value="Genomic_DNA"/>
</dbReference>
<gene>
    <name evidence="2" type="ORF">M406DRAFT_247179</name>
</gene>
<dbReference type="SUPFAM" id="SSF55729">
    <property type="entry name" value="Acyl-CoA N-acyltransferases (Nat)"/>
    <property type="match status" value="2"/>
</dbReference>
<evidence type="ECO:0000313" key="2">
    <source>
        <dbReference type="EMBL" id="KAF3771231.1"/>
    </source>
</evidence>
<evidence type="ECO:0000259" key="1">
    <source>
        <dbReference type="PROSITE" id="PS51186"/>
    </source>
</evidence>
<protein>
    <recommendedName>
        <fullName evidence="1">N-acetyltransferase domain-containing protein</fullName>
    </recommendedName>
</protein>
<dbReference type="InterPro" id="IPR000182">
    <property type="entry name" value="GNAT_dom"/>
</dbReference>
<dbReference type="GO" id="GO:0016747">
    <property type="term" value="F:acyltransferase activity, transferring groups other than amino-acyl groups"/>
    <property type="evidence" value="ECO:0007669"/>
    <property type="project" value="InterPro"/>
</dbReference>
<dbReference type="Proteomes" id="UP000803844">
    <property type="component" value="Unassembled WGS sequence"/>
</dbReference>
<dbReference type="InterPro" id="IPR016181">
    <property type="entry name" value="Acyl_CoA_acyltransferase"/>
</dbReference>
<dbReference type="AlphaFoldDB" id="A0A9P5CVP0"/>
<evidence type="ECO:0000313" key="3">
    <source>
        <dbReference type="Proteomes" id="UP000803844"/>
    </source>
</evidence>